<protein>
    <submittedName>
        <fullName evidence="1">Uncharacterized protein</fullName>
    </submittedName>
</protein>
<organism evidence="1 2">
    <name type="scientific">Portunus trituberculatus</name>
    <name type="common">Swimming crab</name>
    <name type="synonym">Neptunus trituberculatus</name>
    <dbReference type="NCBI Taxonomy" id="210409"/>
    <lineage>
        <taxon>Eukaryota</taxon>
        <taxon>Metazoa</taxon>
        <taxon>Ecdysozoa</taxon>
        <taxon>Arthropoda</taxon>
        <taxon>Crustacea</taxon>
        <taxon>Multicrustacea</taxon>
        <taxon>Malacostraca</taxon>
        <taxon>Eumalacostraca</taxon>
        <taxon>Eucarida</taxon>
        <taxon>Decapoda</taxon>
        <taxon>Pleocyemata</taxon>
        <taxon>Brachyura</taxon>
        <taxon>Eubrachyura</taxon>
        <taxon>Portunoidea</taxon>
        <taxon>Portunidae</taxon>
        <taxon>Portuninae</taxon>
        <taxon>Portunus</taxon>
    </lineage>
</organism>
<sequence length="57" mass="6667">MLHFPFSFTVTEEERARRIAEKSPFFLVKMKPTEVIENTNLSYTIHVKGDPMPDVQL</sequence>
<dbReference type="Proteomes" id="UP000324222">
    <property type="component" value="Unassembled WGS sequence"/>
</dbReference>
<dbReference type="EMBL" id="VSRR010076003">
    <property type="protein sequence ID" value="MPC87912.1"/>
    <property type="molecule type" value="Genomic_DNA"/>
</dbReference>
<evidence type="ECO:0000313" key="1">
    <source>
        <dbReference type="EMBL" id="MPC87912.1"/>
    </source>
</evidence>
<name>A0A5B7IVH7_PORTR</name>
<comment type="caution">
    <text evidence="1">The sequence shown here is derived from an EMBL/GenBank/DDBJ whole genome shotgun (WGS) entry which is preliminary data.</text>
</comment>
<accession>A0A5B7IVH7</accession>
<proteinExistence type="predicted"/>
<reference evidence="1 2" key="1">
    <citation type="submission" date="2019-05" db="EMBL/GenBank/DDBJ databases">
        <title>Another draft genome of Portunus trituberculatus and its Hox gene families provides insights of decapod evolution.</title>
        <authorList>
            <person name="Jeong J.-H."/>
            <person name="Song I."/>
            <person name="Kim S."/>
            <person name="Choi T."/>
            <person name="Kim D."/>
            <person name="Ryu S."/>
            <person name="Kim W."/>
        </authorList>
    </citation>
    <scope>NUCLEOTIDE SEQUENCE [LARGE SCALE GENOMIC DNA]</scope>
    <source>
        <tissue evidence="1">Muscle</tissue>
    </source>
</reference>
<dbReference type="AlphaFoldDB" id="A0A5B7IVH7"/>
<evidence type="ECO:0000313" key="2">
    <source>
        <dbReference type="Proteomes" id="UP000324222"/>
    </source>
</evidence>
<gene>
    <name evidence="1" type="ORF">E2C01_082792</name>
</gene>
<keyword evidence="2" id="KW-1185">Reference proteome</keyword>